<organism evidence="2 3">
    <name type="scientific">Paenibacillus flagellatus</name>
    <dbReference type="NCBI Taxonomy" id="2211139"/>
    <lineage>
        <taxon>Bacteria</taxon>
        <taxon>Bacillati</taxon>
        <taxon>Bacillota</taxon>
        <taxon>Bacilli</taxon>
        <taxon>Bacillales</taxon>
        <taxon>Paenibacillaceae</taxon>
        <taxon>Paenibacillus</taxon>
    </lineage>
</organism>
<proteinExistence type="predicted"/>
<dbReference type="PROSITE" id="PS51257">
    <property type="entry name" value="PROKAR_LIPOPROTEIN"/>
    <property type="match status" value="1"/>
</dbReference>
<feature type="transmembrane region" description="Helical" evidence="1">
    <location>
        <begin position="12"/>
        <end position="33"/>
    </location>
</feature>
<dbReference type="RefSeq" id="WP_110840852.1">
    <property type="nucleotide sequence ID" value="NZ_QJVJ01000006.1"/>
</dbReference>
<sequence length="166" mass="18048">MKKITLIQKKALLTLHIVFSGILLGCMVVFLILNITAAATSDPRVFQACYTVMLVLARSSVRASTIGAVVTGVLLSVLTHWGLVRYYWIIAKELLTLLSIGVGLVGIYVWSLRAFELSETAGMNALHDPGFLANRLYLFTGVALQIVSLVALLALSVFKPWGKRAA</sequence>
<keyword evidence="3" id="KW-1185">Reference proteome</keyword>
<reference evidence="2 3" key="1">
    <citation type="submission" date="2018-05" db="EMBL/GenBank/DDBJ databases">
        <title>Paenibacillus flagellatus sp. nov., isolated from selenium mineral soil.</title>
        <authorList>
            <person name="Dai X."/>
        </authorList>
    </citation>
    <scope>NUCLEOTIDE SEQUENCE [LARGE SCALE GENOMIC DNA]</scope>
    <source>
        <strain evidence="2 3">DXL2</strain>
    </source>
</reference>
<keyword evidence="1" id="KW-1133">Transmembrane helix</keyword>
<evidence type="ECO:0000313" key="3">
    <source>
        <dbReference type="Proteomes" id="UP000247476"/>
    </source>
</evidence>
<comment type="caution">
    <text evidence="2">The sequence shown here is derived from an EMBL/GenBank/DDBJ whole genome shotgun (WGS) entry which is preliminary data.</text>
</comment>
<keyword evidence="1" id="KW-0812">Transmembrane</keyword>
<feature type="transmembrane region" description="Helical" evidence="1">
    <location>
        <begin position="95"/>
        <end position="115"/>
    </location>
</feature>
<dbReference type="Proteomes" id="UP000247476">
    <property type="component" value="Unassembled WGS sequence"/>
</dbReference>
<gene>
    <name evidence="2" type="ORF">DLM86_15020</name>
</gene>
<keyword evidence="1" id="KW-0472">Membrane</keyword>
<evidence type="ECO:0000256" key="1">
    <source>
        <dbReference type="SAM" id="Phobius"/>
    </source>
</evidence>
<dbReference type="EMBL" id="QJVJ01000006">
    <property type="protein sequence ID" value="PYI53865.1"/>
    <property type="molecule type" value="Genomic_DNA"/>
</dbReference>
<dbReference type="AlphaFoldDB" id="A0A2V5K3M1"/>
<feature type="transmembrane region" description="Helical" evidence="1">
    <location>
        <begin position="63"/>
        <end position="83"/>
    </location>
</feature>
<evidence type="ECO:0000313" key="2">
    <source>
        <dbReference type="EMBL" id="PYI53865.1"/>
    </source>
</evidence>
<name>A0A2V5K3M1_9BACL</name>
<dbReference type="OrthoDB" id="156858at2"/>
<evidence type="ECO:0008006" key="4">
    <source>
        <dbReference type="Google" id="ProtNLM"/>
    </source>
</evidence>
<feature type="transmembrane region" description="Helical" evidence="1">
    <location>
        <begin position="135"/>
        <end position="158"/>
    </location>
</feature>
<protein>
    <recommendedName>
        <fullName evidence="4">DUF2269 domain-containing protein</fullName>
    </recommendedName>
</protein>
<accession>A0A2V5K3M1</accession>